<dbReference type="InterPro" id="IPR003813">
    <property type="entry name" value="MvhD/FlpD"/>
</dbReference>
<evidence type="ECO:0000313" key="11">
    <source>
        <dbReference type="Proteomes" id="UP000005496"/>
    </source>
</evidence>
<reference evidence="10" key="1">
    <citation type="submission" date="2010-05" db="EMBL/GenBank/DDBJ databases">
        <title>The draft genome of Desulfonatronospira thiodismutans ASO3-1.</title>
        <authorList>
            <consortium name="US DOE Joint Genome Institute (JGI-PGF)"/>
            <person name="Lucas S."/>
            <person name="Copeland A."/>
            <person name="Lapidus A."/>
            <person name="Cheng J.-F."/>
            <person name="Bruce D."/>
            <person name="Goodwin L."/>
            <person name="Pitluck S."/>
            <person name="Chertkov O."/>
            <person name="Brettin T."/>
            <person name="Detter J.C."/>
            <person name="Han C."/>
            <person name="Land M.L."/>
            <person name="Hauser L."/>
            <person name="Kyrpides N."/>
            <person name="Mikhailova N."/>
            <person name="Muyzer G."/>
            <person name="Woyke T."/>
        </authorList>
    </citation>
    <scope>NUCLEOTIDE SEQUENCE [LARGE SCALE GENOMIC DNA]</scope>
    <source>
        <strain evidence="10">ASO3-1</strain>
    </source>
</reference>
<dbReference type="SUPFAM" id="SSF54862">
    <property type="entry name" value="4Fe-4S ferredoxins"/>
    <property type="match status" value="1"/>
</dbReference>
<dbReference type="Pfam" id="PF12838">
    <property type="entry name" value="Fer4_7"/>
    <property type="match status" value="1"/>
</dbReference>
<evidence type="ECO:0000256" key="1">
    <source>
        <dbReference type="ARBA" id="ARBA00001974"/>
    </source>
</evidence>
<evidence type="ECO:0000256" key="3">
    <source>
        <dbReference type="ARBA" id="ARBA00022485"/>
    </source>
</evidence>
<evidence type="ECO:0000256" key="6">
    <source>
        <dbReference type="ARBA" id="ARBA00023002"/>
    </source>
</evidence>
<evidence type="ECO:0000256" key="2">
    <source>
        <dbReference type="ARBA" id="ARBA00006561"/>
    </source>
</evidence>
<dbReference type="PROSITE" id="PS00198">
    <property type="entry name" value="4FE4S_FER_1"/>
    <property type="match status" value="1"/>
</dbReference>
<keyword evidence="5" id="KW-0285">Flavoprotein</keyword>
<dbReference type="InterPro" id="IPR017900">
    <property type="entry name" value="4Fe4S_Fe_S_CS"/>
</dbReference>
<sequence length="1168" mass="127372">MQQKTGAVAVIGGGIAGIQAALDLADSGFYTYLVEKSPGLGGIMAQLDSIAPTSDCSPCLLTTRLIACSRHANIEIHTRSRVLCVEGQEGNMQVHIRKSPAFIDPAKCIACNWCTEACLKAVPDEFNLELKTRKCAYIYYRQSIPSTYVIDQKHCLRLTRGICGICEKICPAGAIDFNEPEKTLVLQAGSVIMATGMNMQKSQDLHDLYSYKSCPDVITSLEYERLTSITGPGHGILKRPSDNTRPAKTAWIQCVLSRSLKHPAHRTCSSICCMHAVKQASSMGRHIGEKIPDTTVFYNEIRFCGKGQEKLLDRGRAMGVRFICSQPHSILPGKDGKGVRITYVHDDSKLITKFFDLAVLSVGMHAGRDSLQQVLAPGITISGNDSIGPISSTTPFESSRKGVYLAGSLASPGDIRHSITHGSGAAVAATERLTRSRFTLTCKKEWPPEKDVSMQQPRIGVFICACGGNISDIIDINALKEFASGLPGVVLAETNKFTCPQFIQDIISSRIIQENLNRVVVAACTPVTHQSLYQDTLKKAGLNPNLLEMANIRNQNSWMHQYNPALATAKARLQVSSAVAKAVIKKILKVRFRKIIPRALVVGGGLTGMTTALSLADQGTQCFLVERSAGLGGHARDTSSVCAAESSRNLVEETVARVQQHPLIITFFNSRVVSCKGSTGNFISNIQSMRNNGIRSTETIRYGAAVLCTGAMEAKPLEYLYAKAEGVFTQDEFCSLMQTGENTFKKAASVVFIQCVGSRETNRTYCSRTCCTRTLKTALKLKEINPGIQVYVINRQMNTCGDKELLYEQARQEGVIFIKYTRDNSPLVQQTPQGLNIKILDHVLKKPVGINTRHLVLATGIVPDPETTRLAAIFNCSLDSDLFLQDRHYFLHPCSLDREGIFAAGLCLQPGPMEESLVQARAAVSGVRNILFKKQLPLESSSAYLTAGCDGCGICIDRCPYAAIKYSACSGEKPGPDPGIWIDEELCEGCGACVSACPGNGVAIDESKMDRIRSQVLSMLHICKNEPSSKIPLVIAFCCSRGPYMAADTAGALKQQSSPCVIIIKVNCIGDLSREIILESLQQGIDGIMILGCPPGECRYRHGEMHIVNQTGNIRAYLKHNRINPDRLMLGWLSSVEGTRIAGIMNTFARRIRRMKVSAGKKARTSWC</sequence>
<comment type="caution">
    <text evidence="10">The sequence shown here is derived from an EMBL/GenBank/DDBJ whole genome shotgun (WGS) entry which is preliminary data.</text>
</comment>
<comment type="similarity">
    <text evidence="2">Belongs to the HdrA family.</text>
</comment>
<dbReference type="GO" id="GO:0046872">
    <property type="term" value="F:metal ion binding"/>
    <property type="evidence" value="ECO:0007669"/>
    <property type="project" value="UniProtKB-KW"/>
</dbReference>
<evidence type="ECO:0000256" key="7">
    <source>
        <dbReference type="ARBA" id="ARBA00023004"/>
    </source>
</evidence>
<keyword evidence="5" id="KW-0274">FAD</keyword>
<dbReference type="Gene3D" id="3.40.50.720">
    <property type="entry name" value="NAD(P)-binding Rossmann-like Domain"/>
    <property type="match status" value="1"/>
</dbReference>
<evidence type="ECO:0000313" key="10">
    <source>
        <dbReference type="EMBL" id="EFI36361.1"/>
    </source>
</evidence>
<keyword evidence="8" id="KW-0411">Iron-sulfur</keyword>
<name>D6SKF8_9BACT</name>
<dbReference type="Pfam" id="PF02662">
    <property type="entry name" value="FlpD"/>
    <property type="match status" value="1"/>
</dbReference>
<dbReference type="OrthoDB" id="9758544at2"/>
<dbReference type="EMBL" id="ACJN02000001">
    <property type="protein sequence ID" value="EFI36361.1"/>
    <property type="molecule type" value="Genomic_DNA"/>
</dbReference>
<dbReference type="InterPro" id="IPR036188">
    <property type="entry name" value="FAD/NAD-bd_sf"/>
</dbReference>
<feature type="domain" description="4Fe-4S ferredoxin-type" evidence="9">
    <location>
        <begin position="99"/>
        <end position="129"/>
    </location>
</feature>
<keyword evidence="11" id="KW-1185">Reference proteome</keyword>
<dbReference type="InterPro" id="IPR039650">
    <property type="entry name" value="HdrA-like"/>
</dbReference>
<keyword evidence="6" id="KW-0560">Oxidoreductase</keyword>
<keyword evidence="7" id="KW-0408">Iron</keyword>
<feature type="domain" description="4Fe-4S ferredoxin-type" evidence="9">
    <location>
        <begin position="940"/>
        <end position="969"/>
    </location>
</feature>
<accession>D6SKF8</accession>
<dbReference type="eggNOG" id="COG1148">
    <property type="taxonomic scope" value="Bacteria"/>
</dbReference>
<dbReference type="SUPFAM" id="SSF51905">
    <property type="entry name" value="FAD/NAD(P)-binding domain"/>
    <property type="match status" value="1"/>
</dbReference>
<keyword evidence="4" id="KW-0479">Metal-binding</keyword>
<dbReference type="PROSITE" id="PS51379">
    <property type="entry name" value="4FE4S_FER_2"/>
    <property type="match status" value="4"/>
</dbReference>
<dbReference type="Pfam" id="PF12831">
    <property type="entry name" value="FAD_oxidored"/>
    <property type="match status" value="1"/>
</dbReference>
<dbReference type="AlphaFoldDB" id="D6SKF8"/>
<organism evidence="10 11">
    <name type="scientific">Desulfonatronospira thiodismutans ASO3-1</name>
    <dbReference type="NCBI Taxonomy" id="555779"/>
    <lineage>
        <taxon>Bacteria</taxon>
        <taxon>Pseudomonadati</taxon>
        <taxon>Thermodesulfobacteriota</taxon>
        <taxon>Desulfovibrionia</taxon>
        <taxon>Desulfovibrionales</taxon>
        <taxon>Desulfonatronovibrionaceae</taxon>
        <taxon>Desulfonatronospira</taxon>
    </lineage>
</organism>
<dbReference type="GO" id="GO:0016491">
    <property type="term" value="F:oxidoreductase activity"/>
    <property type="evidence" value="ECO:0007669"/>
    <property type="project" value="UniProtKB-KW"/>
</dbReference>
<evidence type="ECO:0000256" key="4">
    <source>
        <dbReference type="ARBA" id="ARBA00022723"/>
    </source>
</evidence>
<dbReference type="eggNOG" id="COG1908">
    <property type="taxonomic scope" value="Bacteria"/>
</dbReference>
<dbReference type="GO" id="GO:0051539">
    <property type="term" value="F:4 iron, 4 sulfur cluster binding"/>
    <property type="evidence" value="ECO:0007669"/>
    <property type="project" value="UniProtKB-KW"/>
</dbReference>
<dbReference type="Gene3D" id="3.30.70.20">
    <property type="match status" value="2"/>
</dbReference>
<dbReference type="SUPFAM" id="SSF51971">
    <property type="entry name" value="Nucleotide-binding domain"/>
    <property type="match status" value="1"/>
</dbReference>
<protein>
    <submittedName>
        <fullName evidence="10">Methyl-viologen-reducing hydrogenase delta subunit</fullName>
    </submittedName>
</protein>
<dbReference type="RefSeq" id="WP_008869480.1">
    <property type="nucleotide sequence ID" value="NZ_ACJN02000001.1"/>
</dbReference>
<evidence type="ECO:0000256" key="8">
    <source>
        <dbReference type="ARBA" id="ARBA00023014"/>
    </source>
</evidence>
<dbReference type="PANTHER" id="PTHR43498:SF1">
    <property type="entry name" value="COB--COM HETERODISULFIDE REDUCTASE IRON-SULFUR SUBUNIT A"/>
    <property type="match status" value="1"/>
</dbReference>
<dbReference type="Gene3D" id="3.50.50.60">
    <property type="entry name" value="FAD/NAD(P)-binding domain"/>
    <property type="match status" value="1"/>
</dbReference>
<evidence type="ECO:0000256" key="5">
    <source>
        <dbReference type="ARBA" id="ARBA00022827"/>
    </source>
</evidence>
<dbReference type="PANTHER" id="PTHR43498">
    <property type="entry name" value="FERREDOXIN:COB-COM HETERODISULFIDE REDUCTASE SUBUNIT A"/>
    <property type="match status" value="1"/>
</dbReference>
<feature type="domain" description="4Fe-4S ferredoxin-type" evidence="9">
    <location>
        <begin position="978"/>
        <end position="1007"/>
    </location>
</feature>
<feature type="domain" description="4Fe-4S ferredoxin-type" evidence="9">
    <location>
        <begin position="146"/>
        <end position="180"/>
    </location>
</feature>
<dbReference type="InterPro" id="IPR017896">
    <property type="entry name" value="4Fe4S_Fe-S-bd"/>
</dbReference>
<proteinExistence type="inferred from homology"/>
<keyword evidence="3" id="KW-0004">4Fe-4S</keyword>
<dbReference type="Proteomes" id="UP000005496">
    <property type="component" value="Unassembled WGS sequence"/>
</dbReference>
<gene>
    <name evidence="10" type="ORF">Dthio_PD3829</name>
</gene>
<comment type="cofactor">
    <cofactor evidence="1">
        <name>FAD</name>
        <dbReference type="ChEBI" id="CHEBI:57692"/>
    </cofactor>
</comment>
<dbReference type="Pfam" id="PF13450">
    <property type="entry name" value="NAD_binding_8"/>
    <property type="match status" value="1"/>
</dbReference>
<evidence type="ECO:0000259" key="9">
    <source>
        <dbReference type="PROSITE" id="PS51379"/>
    </source>
</evidence>